<dbReference type="PANTHER" id="PTHR13430:SF15">
    <property type="entry name" value="AUTOPHAGY-RELATED PROTEIN 13B"/>
    <property type="match status" value="1"/>
</dbReference>
<gene>
    <name evidence="4" type="ORF">RchiOBHm_Chr2g0118811</name>
</gene>
<reference evidence="4 5" key="1">
    <citation type="journal article" date="2018" name="Nat. Genet.">
        <title>The Rosa genome provides new insights in the design of modern roses.</title>
        <authorList>
            <person name="Bendahmane M."/>
        </authorList>
    </citation>
    <scope>NUCLEOTIDE SEQUENCE [LARGE SCALE GENOMIC DNA]</scope>
    <source>
        <strain evidence="5">cv. Old Blush</strain>
    </source>
</reference>
<feature type="region of interest" description="Disordered" evidence="2">
    <location>
        <begin position="328"/>
        <end position="364"/>
    </location>
</feature>
<dbReference type="PANTHER" id="PTHR13430">
    <property type="match status" value="1"/>
</dbReference>
<dbReference type="EMBL" id="PDCK01000040">
    <property type="protein sequence ID" value="PRQ49156.1"/>
    <property type="molecule type" value="Genomic_DNA"/>
</dbReference>
<keyword evidence="1" id="KW-0072">Autophagy</keyword>
<organism evidence="4 5">
    <name type="scientific">Rosa chinensis</name>
    <name type="common">China rose</name>
    <dbReference type="NCBI Taxonomy" id="74649"/>
    <lineage>
        <taxon>Eukaryota</taxon>
        <taxon>Viridiplantae</taxon>
        <taxon>Streptophyta</taxon>
        <taxon>Embryophyta</taxon>
        <taxon>Tracheophyta</taxon>
        <taxon>Spermatophyta</taxon>
        <taxon>Magnoliopsida</taxon>
        <taxon>eudicotyledons</taxon>
        <taxon>Gunneridae</taxon>
        <taxon>Pentapetalae</taxon>
        <taxon>rosids</taxon>
        <taxon>fabids</taxon>
        <taxon>Rosales</taxon>
        <taxon>Rosaceae</taxon>
        <taxon>Rosoideae</taxon>
        <taxon>Rosoideae incertae sedis</taxon>
        <taxon>Rosa</taxon>
    </lineage>
</organism>
<dbReference type="Proteomes" id="UP000238479">
    <property type="component" value="Chromosome 2"/>
</dbReference>
<dbReference type="InterPro" id="IPR040182">
    <property type="entry name" value="ATG13"/>
</dbReference>
<evidence type="ECO:0000313" key="4">
    <source>
        <dbReference type="EMBL" id="PRQ49156.1"/>
    </source>
</evidence>
<evidence type="ECO:0000256" key="2">
    <source>
        <dbReference type="SAM" id="MobiDB-lite"/>
    </source>
</evidence>
<evidence type="ECO:0000313" key="5">
    <source>
        <dbReference type="Proteomes" id="UP000238479"/>
    </source>
</evidence>
<dbReference type="Gene3D" id="3.30.900.10">
    <property type="entry name" value="HORMA domain"/>
    <property type="match status" value="1"/>
</dbReference>
<accession>A0A2P6RRV1</accession>
<dbReference type="Gramene" id="PRQ49156">
    <property type="protein sequence ID" value="PRQ49156"/>
    <property type="gene ID" value="RchiOBHm_Chr2g0118811"/>
</dbReference>
<feature type="region of interest" description="Disordered" evidence="2">
    <location>
        <begin position="561"/>
        <end position="610"/>
    </location>
</feature>
<dbReference type="GO" id="GO:1990316">
    <property type="term" value="C:Atg1/ULK1 kinase complex"/>
    <property type="evidence" value="ECO:0007669"/>
    <property type="project" value="InterPro"/>
</dbReference>
<evidence type="ECO:0000259" key="3">
    <source>
        <dbReference type="Pfam" id="PF10033"/>
    </source>
</evidence>
<keyword evidence="5" id="KW-1185">Reference proteome</keyword>
<feature type="region of interest" description="Disordered" evidence="2">
    <location>
        <begin position="473"/>
        <end position="539"/>
    </location>
</feature>
<comment type="caution">
    <text evidence="4">The sequence shown here is derived from an EMBL/GenBank/DDBJ whole genome shotgun (WGS) entry which is preliminary data.</text>
</comment>
<sequence length="641" mass="70709">MASSHGNNTHSEAAMKEQIITEFYAKSLHIILESRTPYVSSRNYSGEQALSSPSSSSSSSSSVRPRDKWFNLALRECPAALENLDLWRQSNFEPMVVDVVLVQRRLVSDLVECSPRTDLARNLSLKERYPYCWNYEQEDFWCEAKSEKIIERWVLQYDTRKTRDTKSGSRRSSNNPLQMLYKKSILLLRSLYVTVRLLPAYKIYRDLNSSGQILPFTLAHRVASFAEPFTCREDAEMQRFEFTPVDTGCGRLCLSVLYCSSLSDVSSEPSTPMSPQVIPDYVGSPLADPLKRFPSLPVTGSLSRATPVSSSFSRRHSWSYDHGIDSPPSVSFSPSPTRSEPHASISNPRSRHFPPTSLPRYPPETSLDYKKDVGFYEYCPSPGFSPALSPSASPSLPISIPGNHVSKNLLRSESAPVSAPVAKRANSPASSQKLNFPPSPPLTSTSSGTFKTDKATVGTSVEKLFSFGKGESRQCSGLKISSGGSPQISFSRSSTKSFPDDFDDSEYPCPFDYDDDVTDPGSRPESFDQRHEPGGLFPIKKSQDAAVGALVRMLKKAPPLRQEVSDSVSLSQGCRPEMWSDGKQEANLSSESQAPVQPADSSTVISSGLITSKTTADALEELQSYRDIKNSLLAQSSKSHV</sequence>
<dbReference type="AlphaFoldDB" id="A0A2P6RRV1"/>
<dbReference type="InterPro" id="IPR036570">
    <property type="entry name" value="HORMA_dom_sf"/>
</dbReference>
<feature type="compositionally biased region" description="Polar residues" evidence="2">
    <location>
        <begin position="586"/>
        <end position="610"/>
    </location>
</feature>
<dbReference type="Pfam" id="PF10033">
    <property type="entry name" value="ATG13"/>
    <property type="match status" value="1"/>
</dbReference>
<dbReference type="GO" id="GO:0000407">
    <property type="term" value="C:phagophore assembly site"/>
    <property type="evidence" value="ECO:0007669"/>
    <property type="project" value="TreeGrafter"/>
</dbReference>
<dbReference type="GO" id="GO:0000423">
    <property type="term" value="P:mitophagy"/>
    <property type="evidence" value="ECO:0007669"/>
    <property type="project" value="TreeGrafter"/>
</dbReference>
<dbReference type="GO" id="GO:0005829">
    <property type="term" value="C:cytosol"/>
    <property type="evidence" value="ECO:0007669"/>
    <property type="project" value="TreeGrafter"/>
</dbReference>
<evidence type="ECO:0000256" key="1">
    <source>
        <dbReference type="ARBA" id="ARBA00023006"/>
    </source>
</evidence>
<dbReference type="GO" id="GO:0034727">
    <property type="term" value="P:piecemeal microautophagy of the nucleus"/>
    <property type="evidence" value="ECO:0007669"/>
    <property type="project" value="TreeGrafter"/>
</dbReference>
<proteinExistence type="predicted"/>
<feature type="compositionally biased region" description="Acidic residues" evidence="2">
    <location>
        <begin position="500"/>
        <end position="518"/>
    </location>
</feature>
<feature type="compositionally biased region" description="Low complexity" evidence="2">
    <location>
        <begin position="328"/>
        <end position="338"/>
    </location>
</feature>
<feature type="compositionally biased region" description="Polar residues" evidence="2">
    <location>
        <begin position="482"/>
        <end position="497"/>
    </location>
</feature>
<dbReference type="STRING" id="74649.A0A2P6RRV1"/>
<feature type="domain" description="Autophagy-related protein 13 N-terminal" evidence="3">
    <location>
        <begin position="20"/>
        <end position="259"/>
    </location>
</feature>
<name>A0A2P6RRV1_ROSCH</name>
<dbReference type="OMA" id="ETWNNNI"/>
<protein>
    <recommendedName>
        <fullName evidence="3">Autophagy-related protein 13 N-terminal domain-containing protein</fullName>
    </recommendedName>
</protein>
<dbReference type="InterPro" id="IPR018731">
    <property type="entry name" value="Atg13_N"/>
</dbReference>
<feature type="region of interest" description="Disordered" evidence="2">
    <location>
        <begin position="416"/>
        <end position="450"/>
    </location>
</feature>
<dbReference type="GO" id="GO:0034497">
    <property type="term" value="P:protein localization to phagophore assembly site"/>
    <property type="evidence" value="ECO:0007669"/>
    <property type="project" value="TreeGrafter"/>
</dbReference>